<accession>A0A1I7SYD2</accession>
<reference evidence="3" key="1">
    <citation type="submission" date="2016-11" db="UniProtKB">
        <authorList>
            <consortium name="WormBaseParasite"/>
        </authorList>
    </citation>
    <scope>IDENTIFICATION</scope>
</reference>
<dbReference type="AlphaFoldDB" id="A0A1I7SYD2"/>
<organism evidence="2 3">
    <name type="scientific">Caenorhabditis tropicalis</name>
    <dbReference type="NCBI Taxonomy" id="1561998"/>
    <lineage>
        <taxon>Eukaryota</taxon>
        <taxon>Metazoa</taxon>
        <taxon>Ecdysozoa</taxon>
        <taxon>Nematoda</taxon>
        <taxon>Chromadorea</taxon>
        <taxon>Rhabditida</taxon>
        <taxon>Rhabditina</taxon>
        <taxon>Rhabditomorpha</taxon>
        <taxon>Rhabditoidea</taxon>
        <taxon>Rhabditidae</taxon>
        <taxon>Peloderinae</taxon>
        <taxon>Caenorhabditis</taxon>
    </lineage>
</organism>
<sequence length="99" mass="11224">MGLPPKTWPPHGAVTVASGKRNQQCTERTIDSRTIGRVQGRRQKGMYLMLQGTDVWWNLLLSVSCSETIVNPAKNAMKNKKSEPMLSYEIWAIENTEYV</sequence>
<proteinExistence type="predicted"/>
<protein>
    <submittedName>
        <fullName evidence="3">Uncharacterized protein</fullName>
    </submittedName>
</protein>
<dbReference type="WBParaSite" id="Csp11.Scaffold290.g770.t2">
    <property type="protein sequence ID" value="Csp11.Scaffold290.g770.t2"/>
    <property type="gene ID" value="Csp11.Scaffold290.g770"/>
</dbReference>
<evidence type="ECO:0000313" key="2">
    <source>
        <dbReference type="Proteomes" id="UP000095282"/>
    </source>
</evidence>
<evidence type="ECO:0000313" key="3">
    <source>
        <dbReference type="WBParaSite" id="Csp11.Scaffold290.g770.t2"/>
    </source>
</evidence>
<name>A0A1I7SYD2_9PELO</name>
<feature type="region of interest" description="Disordered" evidence="1">
    <location>
        <begin position="1"/>
        <end position="24"/>
    </location>
</feature>
<dbReference type="Proteomes" id="UP000095282">
    <property type="component" value="Unplaced"/>
</dbReference>
<evidence type="ECO:0000256" key="1">
    <source>
        <dbReference type="SAM" id="MobiDB-lite"/>
    </source>
</evidence>
<keyword evidence="2" id="KW-1185">Reference proteome</keyword>